<sequence length="346" mass="38071">MPQPFTICFEDASTKRQRQNRIAQRKHRSRDRARQMKGGRDVPENPSLMQHDSPPRNYVLSGSMPLETQPQTAAEGVDGTTGIADAAPEQTGVLTPSSDPFGPVCANTGAVQYGGVPADWFPSTTQTSSYMQLDQHGSQQPPPPPAVGPYDDNNYILPYSLQPDPPAGAHHSFQSVEERMEALVEFSRSMGFTTFDDAVTTYYTAQFKARTRIEMEQRCSRSRQLPGVLALLTASAQRWTSLQSHAYRCEIVKAAENIYADEMARLEGLIGPLQMHGGGTGLAALRNCPDELQGILEDHAPNLWLLLVELAKSRTLESNCTVLSIAASLLNLRLLQRDTGTKSRSR</sequence>
<accession>A0AA39XQN7</accession>
<comment type="caution">
    <text evidence="2">The sequence shown here is derived from an EMBL/GenBank/DDBJ whole genome shotgun (WGS) entry which is preliminary data.</text>
</comment>
<feature type="region of interest" description="Disordered" evidence="1">
    <location>
        <begin position="1"/>
        <end position="63"/>
    </location>
</feature>
<protein>
    <submittedName>
        <fullName evidence="2">Transcription factor ZEB2</fullName>
    </submittedName>
</protein>
<feature type="compositionally biased region" description="Basic residues" evidence="1">
    <location>
        <begin position="15"/>
        <end position="31"/>
    </location>
</feature>
<evidence type="ECO:0000256" key="1">
    <source>
        <dbReference type="SAM" id="MobiDB-lite"/>
    </source>
</evidence>
<keyword evidence="3" id="KW-1185">Reference proteome</keyword>
<gene>
    <name evidence="2" type="primary">ZEB2_1</name>
    <name evidence="2" type="ORF">DIS24_g10257</name>
</gene>
<name>A0AA39XQN7_9PEZI</name>
<reference evidence="2" key="1">
    <citation type="submission" date="2023-06" db="EMBL/GenBank/DDBJ databases">
        <title>Multi-omics analyses reveal the molecular pathogenesis toolkit of Lasiodiplodia hormozganensis, a cross-kingdom pathogen.</title>
        <authorList>
            <person name="Felix C."/>
            <person name="Meneses R."/>
            <person name="Goncalves M.F.M."/>
            <person name="Tilleman L."/>
            <person name="Duarte A.S."/>
            <person name="Jorrin-Novo J.V."/>
            <person name="Van De Peer Y."/>
            <person name="Deforce D."/>
            <person name="Van Nieuwerburgh F."/>
            <person name="Esteves A.C."/>
            <person name="Alves A."/>
        </authorList>
    </citation>
    <scope>NUCLEOTIDE SEQUENCE</scope>
    <source>
        <strain evidence="2">CBS 339.90</strain>
    </source>
</reference>
<organism evidence="2 3">
    <name type="scientific">Lasiodiplodia hormozganensis</name>
    <dbReference type="NCBI Taxonomy" id="869390"/>
    <lineage>
        <taxon>Eukaryota</taxon>
        <taxon>Fungi</taxon>
        <taxon>Dikarya</taxon>
        <taxon>Ascomycota</taxon>
        <taxon>Pezizomycotina</taxon>
        <taxon>Dothideomycetes</taxon>
        <taxon>Dothideomycetes incertae sedis</taxon>
        <taxon>Botryosphaeriales</taxon>
        <taxon>Botryosphaeriaceae</taxon>
        <taxon>Lasiodiplodia</taxon>
    </lineage>
</organism>
<dbReference type="AlphaFoldDB" id="A0AA39XQN7"/>
<feature type="compositionally biased region" description="Basic and acidic residues" evidence="1">
    <location>
        <begin position="32"/>
        <end position="43"/>
    </location>
</feature>
<evidence type="ECO:0000313" key="3">
    <source>
        <dbReference type="Proteomes" id="UP001175001"/>
    </source>
</evidence>
<proteinExistence type="predicted"/>
<dbReference type="Proteomes" id="UP001175001">
    <property type="component" value="Unassembled WGS sequence"/>
</dbReference>
<evidence type="ECO:0000313" key="2">
    <source>
        <dbReference type="EMBL" id="KAK0638020.1"/>
    </source>
</evidence>
<dbReference type="EMBL" id="JAUJDW010000105">
    <property type="protein sequence ID" value="KAK0638020.1"/>
    <property type="molecule type" value="Genomic_DNA"/>
</dbReference>